<evidence type="ECO:0000256" key="6">
    <source>
        <dbReference type="RuleBase" id="RU000320"/>
    </source>
</evidence>
<comment type="caution">
    <text evidence="9">The sequence shown here is derived from an EMBL/GenBank/DDBJ whole genome shotgun (WGS) entry which is preliminary data.</text>
</comment>
<feature type="transmembrane region" description="Helical" evidence="7">
    <location>
        <begin position="6"/>
        <end position="23"/>
    </location>
</feature>
<feature type="transmembrane region" description="Helical" evidence="7">
    <location>
        <begin position="273"/>
        <end position="294"/>
    </location>
</feature>
<protein>
    <submittedName>
        <fullName evidence="9">NADH-quinone oxidoreductase subunit M</fullName>
        <ecNumber evidence="9">1.6.5.-</ecNumber>
    </submittedName>
</protein>
<evidence type="ECO:0000256" key="2">
    <source>
        <dbReference type="ARBA" id="ARBA00009025"/>
    </source>
</evidence>
<dbReference type="InterPro" id="IPR010227">
    <property type="entry name" value="NADH_Q_OxRdtase_chainM/4"/>
</dbReference>
<feature type="transmembrane region" description="Helical" evidence="7">
    <location>
        <begin position="108"/>
        <end position="126"/>
    </location>
</feature>
<dbReference type="EC" id="1.6.5.-" evidence="9"/>
<dbReference type="EMBL" id="JAFFZS010000003">
    <property type="protein sequence ID" value="MBN0043544.1"/>
    <property type="molecule type" value="Genomic_DNA"/>
</dbReference>
<proteinExistence type="inferred from homology"/>
<feature type="transmembrane region" description="Helical" evidence="7">
    <location>
        <begin position="132"/>
        <end position="150"/>
    </location>
</feature>
<keyword evidence="10" id="KW-1185">Reference proteome</keyword>
<feature type="transmembrane region" description="Helical" evidence="7">
    <location>
        <begin position="301"/>
        <end position="322"/>
    </location>
</feature>
<feature type="transmembrane region" description="Helical" evidence="7">
    <location>
        <begin position="70"/>
        <end position="96"/>
    </location>
</feature>
<dbReference type="PANTHER" id="PTHR43507">
    <property type="entry name" value="NADH-UBIQUINONE OXIDOREDUCTASE CHAIN 4"/>
    <property type="match status" value="1"/>
</dbReference>
<evidence type="ECO:0000256" key="1">
    <source>
        <dbReference type="ARBA" id="ARBA00004127"/>
    </source>
</evidence>
<dbReference type="PANTHER" id="PTHR43507:SF1">
    <property type="entry name" value="NADH-UBIQUINONE OXIDOREDUCTASE CHAIN 4"/>
    <property type="match status" value="1"/>
</dbReference>
<organism evidence="9 10">
    <name type="scientific">Streptomyces actuosus</name>
    <dbReference type="NCBI Taxonomy" id="1885"/>
    <lineage>
        <taxon>Bacteria</taxon>
        <taxon>Bacillati</taxon>
        <taxon>Actinomycetota</taxon>
        <taxon>Actinomycetes</taxon>
        <taxon>Kitasatosporales</taxon>
        <taxon>Streptomycetaceae</taxon>
        <taxon>Streptomyces</taxon>
    </lineage>
</organism>
<dbReference type="InterPro" id="IPR001750">
    <property type="entry name" value="ND/Mrp_TM"/>
</dbReference>
<feature type="transmembrane region" description="Helical" evidence="7">
    <location>
        <begin position="204"/>
        <end position="220"/>
    </location>
</feature>
<dbReference type="GO" id="GO:0016491">
    <property type="term" value="F:oxidoreductase activity"/>
    <property type="evidence" value="ECO:0007669"/>
    <property type="project" value="UniProtKB-KW"/>
</dbReference>
<keyword evidence="3 6" id="KW-0812">Transmembrane</keyword>
<evidence type="ECO:0000313" key="9">
    <source>
        <dbReference type="EMBL" id="MBN0043544.1"/>
    </source>
</evidence>
<evidence type="ECO:0000256" key="4">
    <source>
        <dbReference type="ARBA" id="ARBA00022989"/>
    </source>
</evidence>
<comment type="similarity">
    <text evidence="2">Belongs to the complex I subunit 4 family.</text>
</comment>
<feature type="transmembrane region" description="Helical" evidence="7">
    <location>
        <begin position="381"/>
        <end position="403"/>
    </location>
</feature>
<feature type="domain" description="NADH:quinone oxidoreductase/Mrp antiporter transmembrane" evidence="8">
    <location>
        <begin position="125"/>
        <end position="425"/>
    </location>
</feature>
<feature type="transmembrane region" description="Helical" evidence="7">
    <location>
        <begin position="240"/>
        <end position="261"/>
    </location>
</feature>
<evidence type="ECO:0000256" key="7">
    <source>
        <dbReference type="SAM" id="Phobius"/>
    </source>
</evidence>
<keyword evidence="9" id="KW-0560">Oxidoreductase</keyword>
<evidence type="ECO:0000256" key="5">
    <source>
        <dbReference type="ARBA" id="ARBA00023136"/>
    </source>
</evidence>
<evidence type="ECO:0000259" key="8">
    <source>
        <dbReference type="Pfam" id="PF00361"/>
    </source>
</evidence>
<dbReference type="PRINTS" id="PR01437">
    <property type="entry name" value="NUOXDRDTASE4"/>
</dbReference>
<feature type="transmembrane region" description="Helical" evidence="7">
    <location>
        <begin position="418"/>
        <end position="437"/>
    </location>
</feature>
<dbReference type="Proteomes" id="UP000788262">
    <property type="component" value="Unassembled WGS sequence"/>
</dbReference>
<dbReference type="RefSeq" id="WP_205381774.1">
    <property type="nucleotide sequence ID" value="NZ_JAFFZS010000003.1"/>
</dbReference>
<name>A0ABS2VKC1_STRAS</name>
<accession>A0ABS2VKC1</accession>
<evidence type="ECO:0000256" key="3">
    <source>
        <dbReference type="ARBA" id="ARBA00022692"/>
    </source>
</evidence>
<sequence length="501" mass="52583">MLSVVTFLPLLVCAVLLILSRVLPDRAYVLIWITAAAVDLALVVVLWAGFDTGGGTQYEQRARWIPSAGVGYHVGVDGLSLPLVALTCLLFLAVAVYSLREHRRVRSYVCLFLFLQTVSTGLFVALDLILFFVFFDLSIVGMFFVIAGWGHGERARAAALKFFLYTFVGSLALLLGFIGLYLAADPHTFDITDLTRAAPLAGRGAYAGLVLLAVGVGLAVKTPTVPFHTWLPPAHTDAPAAGSAILAGVLLKMGTYGFVRIAMPLLPGSWRRYALAVVVVGVVSVVYGALVALAQTDFKRMVAYTSVNHMGYVVLAVGAAGSLAGTDAQARSLAVTGAVTQMVSHGLITGALFLLTGVLYDRGGTYAIDAYSGLAAHTPRFAAATAVAAFASLGIPGFSGFIAEFQIFTGSLASRTTATAIALTGIIVTAALFLTALRRMFLGAARLPPTIPAAGITDLHRHEALPTVALLALATVIGVVPRWLLDVIEPAGRTLAGLVAR</sequence>
<reference evidence="9 10" key="1">
    <citation type="submission" date="2021-02" db="EMBL/GenBank/DDBJ databases">
        <title>Whole genome sequencing of Streptomyces actuosus VRA1.</title>
        <authorList>
            <person name="Sen G."/>
            <person name="Sen A."/>
        </authorList>
    </citation>
    <scope>NUCLEOTIDE SEQUENCE [LARGE SCALE GENOMIC DNA]</scope>
    <source>
        <strain evidence="9 10">VRA1</strain>
    </source>
</reference>
<keyword evidence="4 7" id="KW-1133">Transmembrane helix</keyword>
<dbReference type="NCBIfam" id="TIGR01972">
    <property type="entry name" value="NDH_I_M"/>
    <property type="match status" value="1"/>
</dbReference>
<evidence type="ECO:0000313" key="10">
    <source>
        <dbReference type="Proteomes" id="UP000788262"/>
    </source>
</evidence>
<feature type="transmembrane region" description="Helical" evidence="7">
    <location>
        <begin position="342"/>
        <end position="360"/>
    </location>
</feature>
<dbReference type="InterPro" id="IPR003918">
    <property type="entry name" value="NADH_UbQ_OxRdtase"/>
</dbReference>
<feature type="transmembrane region" description="Helical" evidence="7">
    <location>
        <begin position="30"/>
        <end position="50"/>
    </location>
</feature>
<feature type="transmembrane region" description="Helical" evidence="7">
    <location>
        <begin position="162"/>
        <end position="184"/>
    </location>
</feature>
<gene>
    <name evidence="9" type="ORF">JS756_05385</name>
</gene>
<comment type="subcellular location">
    <subcellularLocation>
        <location evidence="1">Endomembrane system</location>
        <topology evidence="1">Multi-pass membrane protein</topology>
    </subcellularLocation>
    <subcellularLocation>
        <location evidence="6">Membrane</location>
        <topology evidence="6">Multi-pass membrane protein</topology>
    </subcellularLocation>
</comment>
<keyword evidence="5 7" id="KW-0472">Membrane</keyword>
<dbReference type="Pfam" id="PF00361">
    <property type="entry name" value="Proton_antipo_M"/>
    <property type="match status" value="1"/>
</dbReference>